<reference evidence="2" key="1">
    <citation type="submission" date="2012-06" db="EMBL/GenBank/DDBJ databases">
        <title>Complete sequence of chromosome of Desulfomonile tiedjei DSM 6799.</title>
        <authorList>
            <person name="Lucas S."/>
            <person name="Copeland A."/>
            <person name="Lapidus A."/>
            <person name="Glavina del Rio T."/>
            <person name="Dalin E."/>
            <person name="Tice H."/>
            <person name="Bruce D."/>
            <person name="Goodwin L."/>
            <person name="Pitluck S."/>
            <person name="Peters L."/>
            <person name="Ovchinnikova G."/>
            <person name="Zeytun A."/>
            <person name="Lu M."/>
            <person name="Kyrpides N."/>
            <person name="Mavromatis K."/>
            <person name="Ivanova N."/>
            <person name="Brettin T."/>
            <person name="Detter J.C."/>
            <person name="Han C."/>
            <person name="Larimer F."/>
            <person name="Land M."/>
            <person name="Hauser L."/>
            <person name="Markowitz V."/>
            <person name="Cheng J.-F."/>
            <person name="Hugenholtz P."/>
            <person name="Woyke T."/>
            <person name="Wu D."/>
            <person name="Spring S."/>
            <person name="Schroeder M."/>
            <person name="Brambilla E."/>
            <person name="Klenk H.-P."/>
            <person name="Eisen J.A."/>
        </authorList>
    </citation>
    <scope>NUCLEOTIDE SEQUENCE [LARGE SCALE GENOMIC DNA]</scope>
    <source>
        <strain evidence="2">ATCC 49306 / DSM 6799 / DCB-1</strain>
    </source>
</reference>
<dbReference type="Pfam" id="PF19676">
    <property type="entry name" value="DUF6178"/>
    <property type="match status" value="1"/>
</dbReference>
<evidence type="ECO:0000313" key="1">
    <source>
        <dbReference type="EMBL" id="AFM26345.1"/>
    </source>
</evidence>
<name>I4C9V4_DESTA</name>
<dbReference type="InterPro" id="IPR045750">
    <property type="entry name" value="DUF6178"/>
</dbReference>
<keyword evidence="2" id="KW-1185">Reference proteome</keyword>
<protein>
    <submittedName>
        <fullName evidence="1">Uncharacterized protein</fullName>
    </submittedName>
</protein>
<gene>
    <name evidence="1" type="ordered locus">Desti_3700</name>
</gene>
<sequence>MESFGLVVHDEQTFFSKVVNSGMEQGLFTRDRADEIIRVSIAMANKYVIQKEVDFRSTEELAKVQETVLKLIGVGLEIKSKGEVETAVSLLMEASPVELFRLAYTRIDKLRHNWRRLLQDHKIPILVRPDEYECLADLTCQRLANMSIFTDAEVHTISSLTLSDELFSSLSLVEYYEAELERYQFILRLKDILPFDLLNRSPNLEAENLSEVDSLRESLINTLVIGTYTNSSDPVTVSMEDVREFLEAIDVEAAMSLFPEDVENAVLDVIQELGEDLDESEGALLAKEIIHTSQKLIETIVSEWDTISSSSENVFFKRWCRLVVLAGAPDPLERILSERAALDEFDFELVFSQLLNRSPEGVSEIIQRLPWRRMSPDQIIRLFHNLEQYQEELAAQADLAGFNSAELIDLLEGLTPPALQRLIPALTKPFQEAQFSMEDLEILAGLPNAESVGLLMKTGGPSDYTREQILQEYKEGSDQTKRVLFYSCSGTEFFGTLFQEAWAMDQAQVKKMMKSVPTDEIGRLILAANDGRFPRGLNDPNQKVQFDSEEVDSFFSKLTAARKKAVVKYLTAQQSNPDE</sequence>
<dbReference type="HOGENOM" id="CLU_470703_0_0_7"/>
<dbReference type="RefSeq" id="WP_014811473.1">
    <property type="nucleotide sequence ID" value="NC_018025.1"/>
</dbReference>
<dbReference type="EMBL" id="CP003360">
    <property type="protein sequence ID" value="AFM26345.1"/>
    <property type="molecule type" value="Genomic_DNA"/>
</dbReference>
<dbReference type="KEGG" id="dti:Desti_3700"/>
<dbReference type="AlphaFoldDB" id="I4C9V4"/>
<organism evidence="1 2">
    <name type="scientific">Desulfomonile tiedjei (strain ATCC 49306 / DSM 6799 / DCB-1)</name>
    <dbReference type="NCBI Taxonomy" id="706587"/>
    <lineage>
        <taxon>Bacteria</taxon>
        <taxon>Pseudomonadati</taxon>
        <taxon>Thermodesulfobacteriota</taxon>
        <taxon>Desulfomonilia</taxon>
        <taxon>Desulfomonilales</taxon>
        <taxon>Desulfomonilaceae</taxon>
        <taxon>Desulfomonile</taxon>
    </lineage>
</organism>
<dbReference type="Proteomes" id="UP000006055">
    <property type="component" value="Chromosome"/>
</dbReference>
<proteinExistence type="predicted"/>
<evidence type="ECO:0000313" key="2">
    <source>
        <dbReference type="Proteomes" id="UP000006055"/>
    </source>
</evidence>
<accession>I4C9V4</accession>